<dbReference type="STRING" id="1182568.SU48_06445"/>
<evidence type="ECO:0000256" key="1">
    <source>
        <dbReference type="SAM" id="MobiDB-lite"/>
    </source>
</evidence>
<dbReference type="EMBL" id="CP011387">
    <property type="protein sequence ID" value="ANE43464.1"/>
    <property type="molecule type" value="Genomic_DNA"/>
</dbReference>
<proteinExistence type="predicted"/>
<feature type="region of interest" description="Disordered" evidence="1">
    <location>
        <begin position="1"/>
        <end position="26"/>
    </location>
</feature>
<dbReference type="KEGG" id="dpu:SU48_06445"/>
<accession>A0A172T944</accession>
<reference evidence="2 3" key="1">
    <citation type="submission" date="2015-01" db="EMBL/GenBank/DDBJ databases">
        <title>Deinococcus puniceus/DY1/ whole genome sequencing.</title>
        <authorList>
            <person name="Kim M.K."/>
            <person name="Srinivasan S."/>
            <person name="Lee J.-J."/>
        </authorList>
    </citation>
    <scope>NUCLEOTIDE SEQUENCE [LARGE SCALE GENOMIC DNA]</scope>
    <source>
        <strain evidence="2 3">DY1</strain>
    </source>
</reference>
<dbReference type="AlphaFoldDB" id="A0A172T944"/>
<protein>
    <submittedName>
        <fullName evidence="2">Uncharacterized protein</fullName>
    </submittedName>
</protein>
<dbReference type="Proteomes" id="UP000077363">
    <property type="component" value="Chromosome"/>
</dbReference>
<gene>
    <name evidence="2" type="ORF">SU48_06445</name>
</gene>
<dbReference type="PATRIC" id="fig|1182568.3.peg.1339"/>
<keyword evidence="3" id="KW-1185">Reference proteome</keyword>
<organism evidence="2 3">
    <name type="scientific">Deinococcus puniceus</name>
    <dbReference type="NCBI Taxonomy" id="1182568"/>
    <lineage>
        <taxon>Bacteria</taxon>
        <taxon>Thermotogati</taxon>
        <taxon>Deinococcota</taxon>
        <taxon>Deinococci</taxon>
        <taxon>Deinococcales</taxon>
        <taxon>Deinococcaceae</taxon>
        <taxon>Deinococcus</taxon>
    </lineage>
</organism>
<name>A0A172T944_9DEIO</name>
<evidence type="ECO:0000313" key="2">
    <source>
        <dbReference type="EMBL" id="ANE43464.1"/>
    </source>
</evidence>
<evidence type="ECO:0000313" key="3">
    <source>
        <dbReference type="Proteomes" id="UP000077363"/>
    </source>
</evidence>
<sequence>MQMTPAKAAPSSKSVREADPRATQHGRLIQGRRLELGLNRPAFVAQMEKHGQHITPDYLNKLERGTAALSRASLEVREAVRAVLGFSPEEWHAQTGLFTPTASPAPPAQAFSAAARGYRTVPKPVREPLPEALQEAVRLYSGQPEFAALAEPRWPRYLHRLHHKQRPTTPDGWLALFLRYRHEFDPPELD</sequence>